<dbReference type="GO" id="GO:0033314">
    <property type="term" value="P:mitotic DNA replication checkpoint signaling"/>
    <property type="evidence" value="ECO:0007669"/>
    <property type="project" value="TreeGrafter"/>
</dbReference>
<gene>
    <name evidence="9" type="primary">Rad17</name>
</gene>
<dbReference type="GO" id="GO:0003689">
    <property type="term" value="F:DNA clamp loader activity"/>
    <property type="evidence" value="ECO:0007669"/>
    <property type="project" value="TreeGrafter"/>
</dbReference>
<keyword evidence="6" id="KW-0539">Nucleus</keyword>
<keyword evidence="8" id="KW-1185">Reference proteome</keyword>
<evidence type="ECO:0000256" key="2">
    <source>
        <dbReference type="ARBA" id="ARBA00006168"/>
    </source>
</evidence>
<dbReference type="GO" id="GO:0005634">
    <property type="term" value="C:nucleus"/>
    <property type="evidence" value="ECO:0007669"/>
    <property type="project" value="UniProtKB-SubCell"/>
</dbReference>
<evidence type="ECO:0000313" key="9">
    <source>
        <dbReference type="RefSeq" id="XP_011313647.1"/>
    </source>
</evidence>
<evidence type="ECO:0000256" key="4">
    <source>
        <dbReference type="ARBA" id="ARBA00022763"/>
    </source>
</evidence>
<comment type="similarity">
    <text evidence="2">Belongs to the rad17/RAD24 family.</text>
</comment>
<evidence type="ECO:0000313" key="8">
    <source>
        <dbReference type="Proteomes" id="UP000694866"/>
    </source>
</evidence>
<dbReference type="GO" id="GO:0000077">
    <property type="term" value="P:DNA damage checkpoint signaling"/>
    <property type="evidence" value="ECO:0007669"/>
    <property type="project" value="TreeGrafter"/>
</dbReference>
<protein>
    <submittedName>
        <fullName evidence="9">Cell cycle checkpoint protein RAD17</fullName>
    </submittedName>
</protein>
<dbReference type="OrthoDB" id="10265971at2759"/>
<dbReference type="GO" id="GO:0006281">
    <property type="term" value="P:DNA repair"/>
    <property type="evidence" value="ECO:0007669"/>
    <property type="project" value="InterPro"/>
</dbReference>
<dbReference type="KEGG" id="fas:105273105"/>
<keyword evidence="7" id="KW-0131">Cell cycle</keyword>
<dbReference type="InterPro" id="IPR004582">
    <property type="entry name" value="Checkpoint_prot_Rad17_Rad24"/>
</dbReference>
<dbReference type="CTD" id="5884"/>
<keyword evidence="5" id="KW-0067">ATP-binding</keyword>
<organism evidence="8 9">
    <name type="scientific">Fopius arisanus</name>
    <dbReference type="NCBI Taxonomy" id="64838"/>
    <lineage>
        <taxon>Eukaryota</taxon>
        <taxon>Metazoa</taxon>
        <taxon>Ecdysozoa</taxon>
        <taxon>Arthropoda</taxon>
        <taxon>Hexapoda</taxon>
        <taxon>Insecta</taxon>
        <taxon>Pterygota</taxon>
        <taxon>Neoptera</taxon>
        <taxon>Endopterygota</taxon>
        <taxon>Hymenoptera</taxon>
        <taxon>Apocrita</taxon>
        <taxon>Ichneumonoidea</taxon>
        <taxon>Braconidae</taxon>
        <taxon>Opiinae</taxon>
        <taxon>Fopius</taxon>
    </lineage>
</organism>
<dbReference type="AlphaFoldDB" id="A0A9R1UAL9"/>
<reference evidence="9" key="1">
    <citation type="submission" date="2025-08" db="UniProtKB">
        <authorList>
            <consortium name="RefSeq"/>
        </authorList>
    </citation>
    <scope>IDENTIFICATION</scope>
    <source>
        <strain evidence="9">USDA-PBARC FA_bdor</strain>
        <tissue evidence="9">Whole organism</tissue>
    </source>
</reference>
<keyword evidence="4" id="KW-0227">DNA damage</keyword>
<dbReference type="Proteomes" id="UP000694866">
    <property type="component" value="Unplaced"/>
</dbReference>
<dbReference type="Gene3D" id="3.40.50.300">
    <property type="entry name" value="P-loop containing nucleotide triphosphate hydrolases"/>
    <property type="match status" value="1"/>
</dbReference>
<evidence type="ECO:0000256" key="6">
    <source>
        <dbReference type="ARBA" id="ARBA00023242"/>
    </source>
</evidence>
<evidence type="ECO:0000256" key="5">
    <source>
        <dbReference type="ARBA" id="ARBA00022840"/>
    </source>
</evidence>
<evidence type="ECO:0000256" key="3">
    <source>
        <dbReference type="ARBA" id="ARBA00022741"/>
    </source>
</evidence>
<dbReference type="SUPFAM" id="SSF52540">
    <property type="entry name" value="P-loop containing nucleoside triphosphate hydrolases"/>
    <property type="match status" value="1"/>
</dbReference>
<dbReference type="InterPro" id="IPR027417">
    <property type="entry name" value="P-loop_NTPase"/>
</dbReference>
<dbReference type="PANTHER" id="PTHR12172:SF0">
    <property type="entry name" value="CELL CYCLE CHECKPOINT PROTEIN RAD17"/>
    <property type="match status" value="1"/>
</dbReference>
<dbReference type="PANTHER" id="PTHR12172">
    <property type="entry name" value="CELL CYCLE CHECKPOINT PROTEIN RAD17"/>
    <property type="match status" value="1"/>
</dbReference>
<evidence type="ECO:0000256" key="1">
    <source>
        <dbReference type="ARBA" id="ARBA00004123"/>
    </source>
</evidence>
<name>A0A9R1UAL9_9HYME</name>
<comment type="subcellular location">
    <subcellularLocation>
        <location evidence="1">Nucleus</location>
    </subcellularLocation>
</comment>
<dbReference type="GO" id="GO:0003682">
    <property type="term" value="F:chromatin binding"/>
    <property type="evidence" value="ECO:0007669"/>
    <property type="project" value="TreeGrafter"/>
</dbReference>
<dbReference type="GO" id="GO:0005524">
    <property type="term" value="F:ATP binding"/>
    <property type="evidence" value="ECO:0007669"/>
    <property type="project" value="UniProtKB-KW"/>
</dbReference>
<evidence type="ECO:0000256" key="7">
    <source>
        <dbReference type="ARBA" id="ARBA00023306"/>
    </source>
</evidence>
<keyword evidence="3" id="KW-0547">Nucleotide-binding</keyword>
<proteinExistence type="inferred from homology"/>
<dbReference type="GeneID" id="105273105"/>
<accession>A0A9R1UAL9</accession>
<sequence>MIPMKKMKNESGWADLGLNFSLARTTSSSAKAEKTVENKIETDDDNFELFDAKSRKTKDLSGILEACRPTKAAELSVSKQKQNEIVEWLTSEATTGRSRILLLSGTSGSGKTIALKVLAEEHDFNVIEWISPIDSAYSNDIKYLNQNDKFVEFLVRVTRYNSVFGRSRKRLLLVKDIPNIYFMDTNGFHEVLRQYMKLGRQPLVFVCADSESSRMMYSLFPPEIVEELEIDRINIPSTTPTAMKNMLKRISKILNAKFGDLIDVTQSVIDEVLSNSIGDVRSTILNTIFASLKVSNDGSKNDCGSREESLGLLHGIGRVINPKRIVDGNKWKFTHDPDDIAAYFRSQSRIFFNFLQENYLNTMEKIEQVERCAEILSLADTISIEYREANLINVNLSMCIRGVMVNNEKPLTKWNPVRKPKRGDAEMQRDTGIAEEQFYTKIINPGKYPCDLNVDYNVKE</sequence>
<dbReference type="Pfam" id="PF03215">
    <property type="entry name" value="Rad17"/>
    <property type="match status" value="1"/>
</dbReference>
<dbReference type="RefSeq" id="XP_011313647.1">
    <property type="nucleotide sequence ID" value="XM_011315345.1"/>
</dbReference>